<dbReference type="EMBL" id="JANSHE010006097">
    <property type="protein sequence ID" value="KAJ2968187.1"/>
    <property type="molecule type" value="Genomic_DNA"/>
</dbReference>
<organism evidence="1 2">
    <name type="scientific">Trametes sanguinea</name>
    <dbReference type="NCBI Taxonomy" id="158606"/>
    <lineage>
        <taxon>Eukaryota</taxon>
        <taxon>Fungi</taxon>
        <taxon>Dikarya</taxon>
        <taxon>Basidiomycota</taxon>
        <taxon>Agaricomycotina</taxon>
        <taxon>Agaricomycetes</taxon>
        <taxon>Polyporales</taxon>
        <taxon>Polyporaceae</taxon>
        <taxon>Trametes</taxon>
    </lineage>
</organism>
<protein>
    <submittedName>
        <fullName evidence="1">Uncharacterized protein</fullName>
    </submittedName>
</protein>
<gene>
    <name evidence="1" type="ORF">NUW54_g13293</name>
</gene>
<keyword evidence="2" id="KW-1185">Reference proteome</keyword>
<evidence type="ECO:0000313" key="1">
    <source>
        <dbReference type="EMBL" id="KAJ2968187.1"/>
    </source>
</evidence>
<reference evidence="1" key="1">
    <citation type="submission" date="2022-08" db="EMBL/GenBank/DDBJ databases">
        <title>Genome Sequence of Pycnoporus sanguineus.</title>
        <authorList>
            <person name="Buettner E."/>
        </authorList>
    </citation>
    <scope>NUCLEOTIDE SEQUENCE</scope>
    <source>
        <strain evidence="1">CG-C14</strain>
    </source>
</reference>
<name>A0ACC1MME7_9APHY</name>
<evidence type="ECO:0000313" key="2">
    <source>
        <dbReference type="Proteomes" id="UP001144978"/>
    </source>
</evidence>
<sequence length="215" mass="24259">MHNYAHALSLPIIHRAWFSASIQSAFVLKSEVQNFLVIFLFGNRRSNCPPSDSRSAIQCSRPERRQRVAVLATSAWPHLSHQPPARLYTRETATKVSTPSSLRYHDMADPVDTELSLLPEKGIRYSASSPHIQTSPHKFEKLSNRDVRKHGDTLKPNAAIDRPLLGASSMGHTILVDHHTFEKDVLKLTSDLEALAPAWCFAHRGGYRRHIRKLS</sequence>
<comment type="caution">
    <text evidence="1">The sequence shown here is derived from an EMBL/GenBank/DDBJ whole genome shotgun (WGS) entry which is preliminary data.</text>
</comment>
<accession>A0ACC1MME7</accession>
<proteinExistence type="predicted"/>
<dbReference type="Proteomes" id="UP001144978">
    <property type="component" value="Unassembled WGS sequence"/>
</dbReference>